<evidence type="ECO:0000313" key="8">
    <source>
        <dbReference type="Proteomes" id="UP000800200"/>
    </source>
</evidence>
<evidence type="ECO:0008006" key="9">
    <source>
        <dbReference type="Google" id="ProtNLM"/>
    </source>
</evidence>
<dbReference type="GO" id="GO:0016020">
    <property type="term" value="C:membrane"/>
    <property type="evidence" value="ECO:0007669"/>
    <property type="project" value="UniProtKB-SubCell"/>
</dbReference>
<dbReference type="AlphaFoldDB" id="A0A6A6DYS4"/>
<dbReference type="SUPFAM" id="SSF53474">
    <property type="entry name" value="alpha/beta-Hydrolases"/>
    <property type="match status" value="1"/>
</dbReference>
<dbReference type="GO" id="GO:0005739">
    <property type="term" value="C:mitochondrion"/>
    <property type="evidence" value="ECO:0007669"/>
    <property type="project" value="UniProtKB-SubCell"/>
</dbReference>
<evidence type="ECO:0000256" key="4">
    <source>
        <dbReference type="ARBA" id="ARBA00022824"/>
    </source>
</evidence>
<keyword evidence="6" id="KW-0472">Membrane</keyword>
<evidence type="ECO:0000313" key="7">
    <source>
        <dbReference type="EMBL" id="KAF2183348.1"/>
    </source>
</evidence>
<evidence type="ECO:0000256" key="3">
    <source>
        <dbReference type="ARBA" id="ARBA00004370"/>
    </source>
</evidence>
<evidence type="ECO:0000256" key="1">
    <source>
        <dbReference type="ARBA" id="ARBA00004173"/>
    </source>
</evidence>
<evidence type="ECO:0000256" key="6">
    <source>
        <dbReference type="ARBA" id="ARBA00023136"/>
    </source>
</evidence>
<dbReference type="Gene3D" id="3.40.50.1820">
    <property type="entry name" value="alpha/beta hydrolase"/>
    <property type="match status" value="1"/>
</dbReference>
<dbReference type="InterPro" id="IPR052374">
    <property type="entry name" value="SERAC1"/>
</dbReference>
<gene>
    <name evidence="7" type="ORF">K469DRAFT_728103</name>
</gene>
<sequence>MLGLSDPLHDSADAIADIVFVHGLQGDRVKTWTDEPTERPIILVVHSLGGLALLSGDNSPDEFTRKVSSSVKRIAFMGTSHRGSDKAKWAETGRNLLDYIMDTNSELLKVLEENSERLSIIGREFPNLLRRRKGKPEEKIVPESSACLAGYPAMPIHADHSGMCKFEDKEDPNYRKVAGVLKRWIQELGTPSTEPKVEQVAIFGDINQGQQCGQLNMEGGTLNFGTWLLTIKYTLKNLA</sequence>
<dbReference type="Proteomes" id="UP000800200">
    <property type="component" value="Unassembled WGS sequence"/>
</dbReference>
<keyword evidence="5" id="KW-0496">Mitochondrion</keyword>
<evidence type="ECO:0000256" key="2">
    <source>
        <dbReference type="ARBA" id="ARBA00004240"/>
    </source>
</evidence>
<proteinExistence type="predicted"/>
<dbReference type="EMBL" id="ML994643">
    <property type="protein sequence ID" value="KAF2183348.1"/>
    <property type="molecule type" value="Genomic_DNA"/>
</dbReference>
<keyword evidence="4" id="KW-0256">Endoplasmic reticulum</keyword>
<comment type="subcellular location">
    <subcellularLocation>
        <location evidence="2">Endoplasmic reticulum</location>
    </subcellularLocation>
    <subcellularLocation>
        <location evidence="3">Membrane</location>
    </subcellularLocation>
    <subcellularLocation>
        <location evidence="1">Mitochondrion</location>
    </subcellularLocation>
</comment>
<accession>A0A6A6DYS4</accession>
<name>A0A6A6DYS4_9PEZI</name>
<dbReference type="OrthoDB" id="427518at2759"/>
<evidence type="ECO:0000256" key="5">
    <source>
        <dbReference type="ARBA" id="ARBA00023128"/>
    </source>
</evidence>
<organism evidence="7 8">
    <name type="scientific">Zopfia rhizophila CBS 207.26</name>
    <dbReference type="NCBI Taxonomy" id="1314779"/>
    <lineage>
        <taxon>Eukaryota</taxon>
        <taxon>Fungi</taxon>
        <taxon>Dikarya</taxon>
        <taxon>Ascomycota</taxon>
        <taxon>Pezizomycotina</taxon>
        <taxon>Dothideomycetes</taxon>
        <taxon>Dothideomycetes incertae sedis</taxon>
        <taxon>Zopfiaceae</taxon>
        <taxon>Zopfia</taxon>
    </lineage>
</organism>
<dbReference type="InterPro" id="IPR029058">
    <property type="entry name" value="AB_hydrolase_fold"/>
</dbReference>
<dbReference type="PANTHER" id="PTHR48182">
    <property type="entry name" value="PROTEIN SERAC1"/>
    <property type="match status" value="1"/>
</dbReference>
<dbReference type="PANTHER" id="PTHR48182:SF2">
    <property type="entry name" value="PROTEIN SERAC1"/>
    <property type="match status" value="1"/>
</dbReference>
<protein>
    <recommendedName>
        <fullName evidence="9">DUF676 domain-containing protein</fullName>
    </recommendedName>
</protein>
<keyword evidence="8" id="KW-1185">Reference proteome</keyword>
<dbReference type="GO" id="GO:0005783">
    <property type="term" value="C:endoplasmic reticulum"/>
    <property type="evidence" value="ECO:0007669"/>
    <property type="project" value="UniProtKB-SubCell"/>
</dbReference>
<reference evidence="7" key="1">
    <citation type="journal article" date="2020" name="Stud. Mycol.">
        <title>101 Dothideomycetes genomes: a test case for predicting lifestyles and emergence of pathogens.</title>
        <authorList>
            <person name="Haridas S."/>
            <person name="Albert R."/>
            <person name="Binder M."/>
            <person name="Bloem J."/>
            <person name="Labutti K."/>
            <person name="Salamov A."/>
            <person name="Andreopoulos B."/>
            <person name="Baker S."/>
            <person name="Barry K."/>
            <person name="Bills G."/>
            <person name="Bluhm B."/>
            <person name="Cannon C."/>
            <person name="Castanera R."/>
            <person name="Culley D."/>
            <person name="Daum C."/>
            <person name="Ezra D."/>
            <person name="Gonzalez J."/>
            <person name="Henrissat B."/>
            <person name="Kuo A."/>
            <person name="Liang C."/>
            <person name="Lipzen A."/>
            <person name="Lutzoni F."/>
            <person name="Magnuson J."/>
            <person name="Mondo S."/>
            <person name="Nolan M."/>
            <person name="Ohm R."/>
            <person name="Pangilinan J."/>
            <person name="Park H.-J."/>
            <person name="Ramirez L."/>
            <person name="Alfaro M."/>
            <person name="Sun H."/>
            <person name="Tritt A."/>
            <person name="Yoshinaga Y."/>
            <person name="Zwiers L.-H."/>
            <person name="Turgeon B."/>
            <person name="Goodwin S."/>
            <person name="Spatafora J."/>
            <person name="Crous P."/>
            <person name="Grigoriev I."/>
        </authorList>
    </citation>
    <scope>NUCLEOTIDE SEQUENCE</scope>
    <source>
        <strain evidence="7">CBS 207.26</strain>
    </source>
</reference>